<evidence type="ECO:0000256" key="2">
    <source>
        <dbReference type="ARBA" id="ARBA00012513"/>
    </source>
</evidence>
<protein>
    <recommendedName>
        <fullName evidence="2">non-specific serine/threonine protein kinase</fullName>
        <ecNumber evidence="2">2.7.11.1</ecNumber>
    </recommendedName>
</protein>
<dbReference type="InterPro" id="IPR051931">
    <property type="entry name" value="PAK3-like"/>
</dbReference>
<dbReference type="InterPro" id="IPR000719">
    <property type="entry name" value="Prot_kinase_dom"/>
</dbReference>
<gene>
    <name evidence="6" type="ORF">N307_11505</name>
</gene>
<evidence type="ECO:0000256" key="4">
    <source>
        <dbReference type="ARBA" id="ARBA00022840"/>
    </source>
</evidence>
<evidence type="ECO:0000313" key="6">
    <source>
        <dbReference type="EMBL" id="KFV71037.1"/>
    </source>
</evidence>
<dbReference type="GO" id="GO:0005524">
    <property type="term" value="F:ATP binding"/>
    <property type="evidence" value="ECO:0007669"/>
    <property type="project" value="UniProtKB-KW"/>
</dbReference>
<dbReference type="STRING" id="118200.A0A093GVE7"/>
<dbReference type="InterPro" id="IPR011009">
    <property type="entry name" value="Kinase-like_dom_sf"/>
</dbReference>
<keyword evidence="7" id="KW-1185">Reference proteome</keyword>
<evidence type="ECO:0000259" key="5">
    <source>
        <dbReference type="PROSITE" id="PS50011"/>
    </source>
</evidence>
<dbReference type="Proteomes" id="UP000053875">
    <property type="component" value="Unassembled WGS sequence"/>
</dbReference>
<dbReference type="GO" id="GO:0004674">
    <property type="term" value="F:protein serine/threonine kinase activity"/>
    <property type="evidence" value="ECO:0007669"/>
    <property type="project" value="UniProtKB-EC"/>
</dbReference>
<dbReference type="Pfam" id="PF00069">
    <property type="entry name" value="Pkinase"/>
    <property type="match status" value="1"/>
</dbReference>
<dbReference type="SUPFAM" id="SSF56112">
    <property type="entry name" value="Protein kinase-like (PK-like)"/>
    <property type="match status" value="1"/>
</dbReference>
<keyword evidence="6" id="KW-0808">Transferase</keyword>
<dbReference type="Gene3D" id="3.30.200.20">
    <property type="entry name" value="Phosphorylase Kinase, domain 1"/>
    <property type="match status" value="1"/>
</dbReference>
<evidence type="ECO:0000256" key="1">
    <source>
        <dbReference type="ARBA" id="ARBA00008874"/>
    </source>
</evidence>
<feature type="domain" description="Protein kinase" evidence="5">
    <location>
        <begin position="1"/>
        <end position="77"/>
    </location>
</feature>
<accession>A0A093GVE7</accession>
<evidence type="ECO:0000313" key="7">
    <source>
        <dbReference type="Proteomes" id="UP000053875"/>
    </source>
</evidence>
<dbReference type="AlphaFoldDB" id="A0A093GVE7"/>
<dbReference type="PANTHER" id="PTHR45832:SF22">
    <property type="entry name" value="SERINE_THREONINE-PROTEIN KINASE SAMKA-RELATED"/>
    <property type="match status" value="1"/>
</dbReference>
<reference evidence="6 7" key="1">
    <citation type="submission" date="2014-04" db="EMBL/GenBank/DDBJ databases">
        <title>Genome evolution of avian class.</title>
        <authorList>
            <person name="Zhang G."/>
            <person name="Li C."/>
        </authorList>
    </citation>
    <scope>NUCLEOTIDE SEQUENCE [LARGE SCALE GENOMIC DNA]</scope>
    <source>
        <strain evidence="6">BGI_N307</strain>
    </source>
</reference>
<keyword evidence="4" id="KW-0067">ATP-binding</keyword>
<dbReference type="PROSITE" id="PS50011">
    <property type="entry name" value="PROTEIN_KINASE_DOM"/>
    <property type="match status" value="1"/>
</dbReference>
<sequence>QVAIKHIYVNQGDEDYVMQEILVQRDHKNPNIVNYLDSYLVGAELWLVLEYLDGGSLADVLQVTRMDEGQTATVCRE</sequence>
<evidence type="ECO:0000256" key="3">
    <source>
        <dbReference type="ARBA" id="ARBA00022741"/>
    </source>
</evidence>
<comment type="similarity">
    <text evidence="1">Belongs to the protein kinase superfamily. STE Ser/Thr protein kinase family. STE20 subfamily.</text>
</comment>
<keyword evidence="3" id="KW-0547">Nucleotide-binding</keyword>
<dbReference type="PANTHER" id="PTHR45832">
    <property type="entry name" value="SERINE/THREONINE-PROTEIN KINASE SAMKA-RELATED-RELATED"/>
    <property type="match status" value="1"/>
</dbReference>
<keyword evidence="6" id="KW-0418">Kinase</keyword>
<feature type="non-terminal residue" evidence="6">
    <location>
        <position position="1"/>
    </location>
</feature>
<proteinExistence type="inferred from homology"/>
<name>A0A093GVE7_DRYPU</name>
<dbReference type="EMBL" id="KL216680">
    <property type="protein sequence ID" value="KFV71037.1"/>
    <property type="molecule type" value="Genomic_DNA"/>
</dbReference>
<dbReference type="EC" id="2.7.11.1" evidence="2"/>
<feature type="non-terminal residue" evidence="6">
    <location>
        <position position="77"/>
    </location>
</feature>
<organism evidence="6 7">
    <name type="scientific">Dryobates pubescens</name>
    <name type="common">Downy woodpecker</name>
    <name type="synonym">Picoides pubescens</name>
    <dbReference type="NCBI Taxonomy" id="118200"/>
    <lineage>
        <taxon>Eukaryota</taxon>
        <taxon>Metazoa</taxon>
        <taxon>Chordata</taxon>
        <taxon>Craniata</taxon>
        <taxon>Vertebrata</taxon>
        <taxon>Euteleostomi</taxon>
        <taxon>Archelosauria</taxon>
        <taxon>Archosauria</taxon>
        <taxon>Dinosauria</taxon>
        <taxon>Saurischia</taxon>
        <taxon>Theropoda</taxon>
        <taxon>Coelurosauria</taxon>
        <taxon>Aves</taxon>
        <taxon>Neognathae</taxon>
        <taxon>Neoaves</taxon>
        <taxon>Telluraves</taxon>
        <taxon>Coraciimorphae</taxon>
        <taxon>Piciformes</taxon>
        <taxon>Picidae</taxon>
        <taxon>Dryobates</taxon>
    </lineage>
</organism>